<keyword evidence="1" id="KW-0472">Membrane</keyword>
<keyword evidence="1" id="KW-1133">Transmembrane helix</keyword>
<reference evidence="3" key="1">
    <citation type="submission" date="2009-05" db="EMBL/GenBank/DDBJ databases">
        <title>Complete sequence of Tolumonas auensis DSM 9187.</title>
        <authorList>
            <consortium name="US DOE Joint Genome Institute"/>
            <person name="Lucas S."/>
            <person name="Copeland A."/>
            <person name="Lapidus A."/>
            <person name="Glavina del Rio T."/>
            <person name="Tice H."/>
            <person name="Bruce D."/>
            <person name="Goodwin L."/>
            <person name="Pitluck S."/>
            <person name="Chertkov O."/>
            <person name="Brettin T."/>
            <person name="Detter J.C."/>
            <person name="Han C."/>
            <person name="Larimer F."/>
            <person name="Land M."/>
            <person name="Hauser L."/>
            <person name="Kyrpides N."/>
            <person name="Mikhailova N."/>
            <person name="Spring S."/>
            <person name="Beller H."/>
        </authorList>
    </citation>
    <scope>NUCLEOTIDE SEQUENCE [LARGE SCALE GENOMIC DNA]</scope>
    <source>
        <strain evidence="3">DSM 9187 / TA4</strain>
    </source>
</reference>
<proteinExistence type="predicted"/>
<dbReference type="eggNOG" id="ENOG502ZREC">
    <property type="taxonomic scope" value="Bacteria"/>
</dbReference>
<evidence type="ECO:0000256" key="1">
    <source>
        <dbReference type="SAM" id="Phobius"/>
    </source>
</evidence>
<feature type="transmembrane region" description="Helical" evidence="1">
    <location>
        <begin position="23"/>
        <end position="44"/>
    </location>
</feature>
<name>C4LCH9_TOLAT</name>
<dbReference type="KEGG" id="tau:Tola_2894"/>
<keyword evidence="1" id="KW-0812">Transmembrane</keyword>
<evidence type="ECO:0000313" key="2">
    <source>
        <dbReference type="EMBL" id="ACQ94483.1"/>
    </source>
</evidence>
<evidence type="ECO:0008006" key="4">
    <source>
        <dbReference type="Google" id="ProtNLM"/>
    </source>
</evidence>
<accession>C4LCH9</accession>
<sequence length="217" mass="23678">MFNSKQPSLDDLPTHQQLLRSTALAFISAIFLLVTVVMPAEFAIDITGAGRLLGLTQVGEVKAQIKAEQEPEDALKSGSEIASSSESVQVVPATVIDTPVSVSDNSALAIRRDQQVIELKPNQGAEVKMQMQKGQTVKYYWTANGGKVNYDAHGDPINAPKGFYYGYGKGRSIGDDSGTLIAEFDGKHGWFWRNRSDKTVTITLKTQGEYANIKRVL</sequence>
<dbReference type="OrthoDB" id="952847at2"/>
<dbReference type="RefSeq" id="WP_015879932.1">
    <property type="nucleotide sequence ID" value="NC_012691.1"/>
</dbReference>
<protein>
    <recommendedName>
        <fullName evidence="4">Transmembrane anchor protein</fullName>
    </recommendedName>
</protein>
<dbReference type="Proteomes" id="UP000009073">
    <property type="component" value="Chromosome"/>
</dbReference>
<gene>
    <name evidence="2" type="ordered locus">Tola_2894</name>
</gene>
<reference evidence="2 3" key="2">
    <citation type="journal article" date="2011" name="Stand. Genomic Sci.">
        <title>Complete genome sequence of Tolumonas auensis type strain (TA 4).</title>
        <authorList>
            <person name="Chertkov O."/>
            <person name="Copeland A."/>
            <person name="Lucas S."/>
            <person name="Lapidus A."/>
            <person name="Berry K.W."/>
            <person name="Detter J.C."/>
            <person name="Del Rio T.G."/>
            <person name="Hammon N."/>
            <person name="Dalin E."/>
            <person name="Tice H."/>
            <person name="Pitluck S."/>
            <person name="Richardson P."/>
            <person name="Bruce D."/>
            <person name="Goodwin L."/>
            <person name="Han C."/>
            <person name="Tapia R."/>
            <person name="Saunders E."/>
            <person name="Schmutz J."/>
            <person name="Brettin T."/>
            <person name="Larimer F."/>
            <person name="Land M."/>
            <person name="Hauser L."/>
            <person name="Spring S."/>
            <person name="Rohde M."/>
            <person name="Kyrpides N.C."/>
            <person name="Ivanova N."/>
            <person name="Goker M."/>
            <person name="Beller H.R."/>
            <person name="Klenk H.P."/>
            <person name="Woyke T."/>
        </authorList>
    </citation>
    <scope>NUCLEOTIDE SEQUENCE [LARGE SCALE GENOMIC DNA]</scope>
    <source>
        <strain evidence="3">DSM 9187 / TA4</strain>
    </source>
</reference>
<dbReference type="EMBL" id="CP001616">
    <property type="protein sequence ID" value="ACQ94483.1"/>
    <property type="molecule type" value="Genomic_DNA"/>
</dbReference>
<dbReference type="STRING" id="595494.Tola_2894"/>
<evidence type="ECO:0000313" key="3">
    <source>
        <dbReference type="Proteomes" id="UP000009073"/>
    </source>
</evidence>
<dbReference type="HOGENOM" id="CLU_113667_0_0_6"/>
<organism evidence="2 3">
    <name type="scientific">Tolumonas auensis (strain DSM 9187 / NBRC 110442 / TA 4)</name>
    <dbReference type="NCBI Taxonomy" id="595494"/>
    <lineage>
        <taxon>Bacteria</taxon>
        <taxon>Pseudomonadati</taxon>
        <taxon>Pseudomonadota</taxon>
        <taxon>Gammaproteobacteria</taxon>
        <taxon>Aeromonadales</taxon>
        <taxon>Aeromonadaceae</taxon>
        <taxon>Tolumonas</taxon>
    </lineage>
</organism>
<keyword evidence="3" id="KW-1185">Reference proteome</keyword>
<dbReference type="AlphaFoldDB" id="C4LCH9"/>